<name>A0A6C0CSC5_9ZZZZ</name>
<dbReference type="GO" id="GO:0019546">
    <property type="term" value="P:L-arginine deiminase pathway"/>
    <property type="evidence" value="ECO:0007669"/>
    <property type="project" value="TreeGrafter"/>
</dbReference>
<accession>A0A6C0CSC5</accession>
<evidence type="ECO:0000313" key="1">
    <source>
        <dbReference type="EMBL" id="QHT07117.1"/>
    </source>
</evidence>
<reference evidence="1" key="1">
    <citation type="journal article" date="2020" name="Nature">
        <title>Giant virus diversity and host interactions through global metagenomics.</title>
        <authorList>
            <person name="Schulz F."/>
            <person name="Roux S."/>
            <person name="Paez-Espino D."/>
            <person name="Jungbluth S."/>
            <person name="Walsh D.A."/>
            <person name="Denef V.J."/>
            <person name="McMahon K.D."/>
            <person name="Konstantinidis K.T."/>
            <person name="Eloe-Fadrosh E.A."/>
            <person name="Kyrpides N.C."/>
            <person name="Woyke T."/>
        </authorList>
    </citation>
    <scope>NUCLEOTIDE SEQUENCE</scope>
    <source>
        <strain evidence="1">GVMAG-M-3300021962-46</strain>
    </source>
</reference>
<dbReference type="Pfam" id="PF02274">
    <property type="entry name" value="ADI"/>
    <property type="match status" value="1"/>
</dbReference>
<sequence length="300" mass="34982">MYHNIIICEPNKKSIETANTHLKEYLFRDDVNYIRAKQQHDHLVDTLKMFEIHVISLNELLPKDLSTQEMANLLFTRDTFIHTPKGIVIGRMKEKVRQIECEVMEHIFRRLNQQILYKMEAPETLEGGDYVYKNGITFIAIGTRTNLMGAYKLMHYDILGSYKVALVECEQPDTDMHRIHLDCYCAPFGDNYCLLWKELLNINTAYQRIVKEYILQEDGTYAPSGIKESLFSYLIKNNFNVIPISTRSHYNYGCNILELHNGVVLVQDEESHKKIKNSIMIPFDEIHHMYGGIHCATNTL</sequence>
<proteinExistence type="predicted"/>
<dbReference type="SUPFAM" id="SSF55909">
    <property type="entry name" value="Pentein"/>
    <property type="match status" value="1"/>
</dbReference>
<dbReference type="AlphaFoldDB" id="A0A6C0CSC5"/>
<dbReference type="Gene3D" id="3.75.10.10">
    <property type="entry name" value="L-arginine/glycine Amidinotransferase, Chain A"/>
    <property type="match status" value="1"/>
</dbReference>
<protein>
    <recommendedName>
        <fullName evidence="2">Amidinotransferase</fullName>
    </recommendedName>
</protein>
<dbReference type="GO" id="GO:0016990">
    <property type="term" value="F:arginine deiminase activity"/>
    <property type="evidence" value="ECO:0007669"/>
    <property type="project" value="TreeGrafter"/>
</dbReference>
<evidence type="ECO:0008006" key="2">
    <source>
        <dbReference type="Google" id="ProtNLM"/>
    </source>
</evidence>
<organism evidence="1">
    <name type="scientific">viral metagenome</name>
    <dbReference type="NCBI Taxonomy" id="1070528"/>
    <lineage>
        <taxon>unclassified sequences</taxon>
        <taxon>metagenomes</taxon>
        <taxon>organismal metagenomes</taxon>
    </lineage>
</organism>
<dbReference type="PANTHER" id="PTHR47271:SF2">
    <property type="entry name" value="ARGININE DEIMINASE"/>
    <property type="match status" value="1"/>
</dbReference>
<dbReference type="PANTHER" id="PTHR47271">
    <property type="entry name" value="ARGININE DEIMINASE"/>
    <property type="match status" value="1"/>
</dbReference>
<dbReference type="EMBL" id="MN739479">
    <property type="protein sequence ID" value="QHT07117.1"/>
    <property type="molecule type" value="Genomic_DNA"/>
</dbReference>